<evidence type="ECO:0000313" key="1">
    <source>
        <dbReference type="EMBL" id="PVH92791.1"/>
    </source>
</evidence>
<evidence type="ECO:0000313" key="2">
    <source>
        <dbReference type="Proteomes" id="UP000244855"/>
    </source>
</evidence>
<name>A0A2V1D437_9PLEO</name>
<accession>A0A2V1D437</accession>
<organism evidence="1 2">
    <name type="scientific">Periconia macrospinosa</name>
    <dbReference type="NCBI Taxonomy" id="97972"/>
    <lineage>
        <taxon>Eukaryota</taxon>
        <taxon>Fungi</taxon>
        <taxon>Dikarya</taxon>
        <taxon>Ascomycota</taxon>
        <taxon>Pezizomycotina</taxon>
        <taxon>Dothideomycetes</taxon>
        <taxon>Pleosporomycetidae</taxon>
        <taxon>Pleosporales</taxon>
        <taxon>Massarineae</taxon>
        <taxon>Periconiaceae</taxon>
        <taxon>Periconia</taxon>
    </lineage>
</organism>
<protein>
    <submittedName>
        <fullName evidence="1">Uncharacterized protein</fullName>
    </submittedName>
</protein>
<dbReference type="EMBL" id="KZ805647">
    <property type="protein sequence ID" value="PVH92791.1"/>
    <property type="molecule type" value="Genomic_DNA"/>
</dbReference>
<reference evidence="1 2" key="1">
    <citation type="journal article" date="2018" name="Sci. Rep.">
        <title>Comparative genomics provides insights into the lifestyle and reveals functional heterogeneity of dark septate endophytic fungi.</title>
        <authorList>
            <person name="Knapp D.G."/>
            <person name="Nemeth J.B."/>
            <person name="Barry K."/>
            <person name="Hainaut M."/>
            <person name="Henrissat B."/>
            <person name="Johnson J."/>
            <person name="Kuo A."/>
            <person name="Lim J.H.P."/>
            <person name="Lipzen A."/>
            <person name="Nolan M."/>
            <person name="Ohm R.A."/>
            <person name="Tamas L."/>
            <person name="Grigoriev I.V."/>
            <person name="Spatafora J.W."/>
            <person name="Nagy L.G."/>
            <person name="Kovacs G.M."/>
        </authorList>
    </citation>
    <scope>NUCLEOTIDE SEQUENCE [LARGE SCALE GENOMIC DNA]</scope>
    <source>
        <strain evidence="1 2">DSE2036</strain>
    </source>
</reference>
<proteinExistence type="predicted"/>
<dbReference type="Proteomes" id="UP000244855">
    <property type="component" value="Unassembled WGS sequence"/>
</dbReference>
<sequence length="152" mass="17333">MCIYIYTMPYFKITNNRINLNIVAGKRGSLPNLCSFALCSLAYQCFIPHQSQQPTMLIPRIRTTVLPSRLLHWNAIRLIIKPPLTLNLLLHSPIVSLLLATLTNNRSTAKTCPIVSPEKNLKYQNPKKKYSPFVSVSRPISFLLYHLILTIV</sequence>
<keyword evidence="2" id="KW-1185">Reference proteome</keyword>
<dbReference type="AlphaFoldDB" id="A0A2V1D437"/>
<gene>
    <name evidence="1" type="ORF">DM02DRAFT_263567</name>
</gene>